<dbReference type="PANTHER" id="PTHR12149">
    <property type="entry name" value="FRUCTOSAMINE 3 KINASE-RELATED PROTEIN"/>
    <property type="match status" value="1"/>
</dbReference>
<comment type="similarity">
    <text evidence="3">Belongs to the fructosamine kinase family.</text>
</comment>
<dbReference type="STRING" id="1284197.S8BXR5"/>
<proteinExistence type="inferred from homology"/>
<reference evidence="5" key="2">
    <citation type="submission" date="2013-04" db="EMBL/GenBank/DDBJ databases">
        <title>Genomic mechanisms accounting for the adaptation to parasitism in nematode-trapping fungi.</title>
        <authorList>
            <person name="Ahren D.G."/>
        </authorList>
    </citation>
    <scope>NUCLEOTIDE SEQUENCE [LARGE SCALE GENOMIC DNA]</scope>
    <source>
        <strain evidence="5">CBS 200.50</strain>
    </source>
</reference>
<dbReference type="FunFam" id="3.90.1200.10:FF:000018">
    <property type="entry name" value="Fructosamine-3-kinase, putative"/>
    <property type="match status" value="1"/>
</dbReference>
<keyword evidence="3" id="KW-0418">Kinase</keyword>
<dbReference type="PIRSF" id="PIRSF006221">
    <property type="entry name" value="Ketosamine-3-kinase"/>
    <property type="match status" value="1"/>
</dbReference>
<evidence type="ECO:0000313" key="4">
    <source>
        <dbReference type="EMBL" id="EPS40127.1"/>
    </source>
</evidence>
<dbReference type="PANTHER" id="PTHR12149:SF8">
    <property type="entry name" value="PROTEIN-RIBULOSAMINE 3-KINASE"/>
    <property type="match status" value="1"/>
</dbReference>
<dbReference type="InterPro" id="IPR011009">
    <property type="entry name" value="Kinase-like_dom_sf"/>
</dbReference>
<dbReference type="GO" id="GO:0016301">
    <property type="term" value="F:kinase activity"/>
    <property type="evidence" value="ECO:0007669"/>
    <property type="project" value="UniProtKB-UniRule"/>
</dbReference>
<organism evidence="4 5">
    <name type="scientific">Dactylellina haptotyla (strain CBS 200.50)</name>
    <name type="common">Nematode-trapping fungus</name>
    <name type="synonym">Monacrosporium haptotylum</name>
    <dbReference type="NCBI Taxonomy" id="1284197"/>
    <lineage>
        <taxon>Eukaryota</taxon>
        <taxon>Fungi</taxon>
        <taxon>Dikarya</taxon>
        <taxon>Ascomycota</taxon>
        <taxon>Pezizomycotina</taxon>
        <taxon>Orbiliomycetes</taxon>
        <taxon>Orbiliales</taxon>
        <taxon>Orbiliaceae</taxon>
        <taxon>Dactylellina</taxon>
    </lineage>
</organism>
<keyword evidence="3" id="KW-0808">Transferase</keyword>
<dbReference type="EMBL" id="AQGS01000435">
    <property type="protein sequence ID" value="EPS40127.1"/>
    <property type="molecule type" value="Genomic_DNA"/>
</dbReference>
<keyword evidence="5" id="KW-1185">Reference proteome</keyword>
<sequence length="310" mass="33943">MTQQINEALATALNLDASVTTVSPHGGSGFASTLKVQSGNQSFFVKTGSGYRSKAMFEVPVLCPRAFAHGELGDEGYFLATEFIELSRSSSGHRGGISEEDSLAAKLAKLHSEPAPSAGKYGFPVSTCCGSTIQDNTYEDNWPDFFVKRRLNAIFQACNLSHGPQSDLVASINRTATIARYLLSRLSPSASKPVVIHGDLWSGNQSRGSIPPRITHATPLIFDPSGCYAPAEYDHGIMIMFGGFDRIFWKDYESIVPRGEPIDEYEDRVKLYTLYHTLNHYALFGGGYKESAIGIMRELERDYGDKADST</sequence>
<dbReference type="AlphaFoldDB" id="S8BXR5"/>
<protein>
    <recommendedName>
        <fullName evidence="1">protein-ribulosamine 3-kinase</fullName>
        <ecNumber evidence="1">2.7.1.172</ecNumber>
    </recommendedName>
</protein>
<dbReference type="EC" id="2.7.1.172" evidence="1"/>
<dbReference type="Proteomes" id="UP000015100">
    <property type="component" value="Unassembled WGS sequence"/>
</dbReference>
<comment type="catalytic activity">
    <reaction evidence="2">
        <text>N(6)-D-ribulosyl-L-lysyl-[protein] + ATP = N(6)-(3-O-phospho-D-ribulosyl)-L-lysyl-[protein] + ADP + H(+)</text>
        <dbReference type="Rhea" id="RHEA:48432"/>
        <dbReference type="Rhea" id="RHEA-COMP:12103"/>
        <dbReference type="Rhea" id="RHEA-COMP:12104"/>
        <dbReference type="ChEBI" id="CHEBI:15378"/>
        <dbReference type="ChEBI" id="CHEBI:30616"/>
        <dbReference type="ChEBI" id="CHEBI:90418"/>
        <dbReference type="ChEBI" id="CHEBI:90420"/>
        <dbReference type="ChEBI" id="CHEBI:456216"/>
        <dbReference type="EC" id="2.7.1.172"/>
    </reaction>
    <physiologicalReaction direction="left-to-right" evidence="2">
        <dbReference type="Rhea" id="RHEA:48433"/>
    </physiologicalReaction>
</comment>
<dbReference type="GO" id="GO:0102193">
    <property type="term" value="F:protein-ribulosamine 3-kinase activity"/>
    <property type="evidence" value="ECO:0007669"/>
    <property type="project" value="UniProtKB-EC"/>
</dbReference>
<dbReference type="Gene3D" id="3.90.1200.10">
    <property type="match status" value="1"/>
</dbReference>
<dbReference type="SUPFAM" id="SSF56112">
    <property type="entry name" value="Protein kinase-like (PK-like)"/>
    <property type="match status" value="1"/>
</dbReference>
<dbReference type="OMA" id="RECDIAM"/>
<accession>S8BXR5</accession>
<evidence type="ECO:0000256" key="1">
    <source>
        <dbReference type="ARBA" id="ARBA00011961"/>
    </source>
</evidence>
<evidence type="ECO:0000256" key="3">
    <source>
        <dbReference type="PIRNR" id="PIRNR006221"/>
    </source>
</evidence>
<evidence type="ECO:0000256" key="2">
    <source>
        <dbReference type="ARBA" id="ARBA00048655"/>
    </source>
</evidence>
<dbReference type="HOGENOM" id="CLU_036517_0_3_1"/>
<reference evidence="4 5" key="1">
    <citation type="journal article" date="2013" name="PLoS Genet.">
        <title>Genomic mechanisms accounting for the adaptation to parasitism in nematode-trapping fungi.</title>
        <authorList>
            <person name="Meerupati T."/>
            <person name="Andersson K.M."/>
            <person name="Friman E."/>
            <person name="Kumar D."/>
            <person name="Tunlid A."/>
            <person name="Ahren D."/>
        </authorList>
    </citation>
    <scope>NUCLEOTIDE SEQUENCE [LARGE SCALE GENOMIC DNA]</scope>
    <source>
        <strain evidence="4 5">CBS 200.50</strain>
    </source>
</reference>
<dbReference type="OrthoDB" id="538223at2759"/>
<dbReference type="InterPro" id="IPR016477">
    <property type="entry name" value="Fructo-/Ketosamine-3-kinase"/>
</dbReference>
<dbReference type="Pfam" id="PF03881">
    <property type="entry name" value="Fructosamin_kin"/>
    <property type="match status" value="1"/>
</dbReference>
<name>S8BXR5_DACHA</name>
<dbReference type="eggNOG" id="KOG3021">
    <property type="taxonomic scope" value="Eukaryota"/>
</dbReference>
<gene>
    <name evidence="4" type="ORF">H072_6081</name>
</gene>
<evidence type="ECO:0000313" key="5">
    <source>
        <dbReference type="Proteomes" id="UP000015100"/>
    </source>
</evidence>
<comment type="caution">
    <text evidence="4">The sequence shown here is derived from an EMBL/GenBank/DDBJ whole genome shotgun (WGS) entry which is preliminary data.</text>
</comment>